<dbReference type="RefSeq" id="WP_107663682.1">
    <property type="nucleotide sequence ID" value="NZ_PZKG01000033.1"/>
</dbReference>
<comment type="subcellular location">
    <subcellularLocation>
        <location evidence="3">Cytoplasm</location>
    </subcellularLocation>
</comment>
<gene>
    <name evidence="3" type="primary">ureF</name>
    <name evidence="4" type="ORF">C5F48_09575</name>
</gene>
<keyword evidence="5" id="KW-1185">Reference proteome</keyword>
<dbReference type="PANTHER" id="PTHR33620:SF1">
    <property type="entry name" value="UREASE ACCESSORY PROTEIN F"/>
    <property type="match status" value="1"/>
</dbReference>
<dbReference type="HAMAP" id="MF_01385">
    <property type="entry name" value="UreF"/>
    <property type="match status" value="1"/>
</dbReference>
<dbReference type="PIRSF" id="PIRSF009467">
    <property type="entry name" value="Ureas_acces_UreF"/>
    <property type="match status" value="1"/>
</dbReference>
<dbReference type="GO" id="GO:0016151">
    <property type="term" value="F:nickel cation binding"/>
    <property type="evidence" value="ECO:0007669"/>
    <property type="project" value="UniProtKB-UniRule"/>
</dbReference>
<accession>A0A2T4JVM8</accession>
<evidence type="ECO:0000313" key="5">
    <source>
        <dbReference type="Proteomes" id="UP000241010"/>
    </source>
</evidence>
<sequence>MSAAPPGLLNLVQWLSPAFPTGGFAYSHGLEWAISAGEVRDGASVERWLADVLRFGAGRTDAILLAQALAAEADLDALTDIARALAPSAERLRETEDQGAGFAAATAALTGFDLAPRPLPVAVGQAARTLALPAPQVLALYLHAFAANLVSAAVRFVPLGQTEGQRVLAALHPLIDALALEAATATLDDLATSALRADLAAMQHETMDVRIFRT</sequence>
<evidence type="ECO:0000256" key="2">
    <source>
        <dbReference type="ARBA" id="ARBA00023186"/>
    </source>
</evidence>
<dbReference type="PANTHER" id="PTHR33620">
    <property type="entry name" value="UREASE ACCESSORY PROTEIN F"/>
    <property type="match status" value="1"/>
</dbReference>
<dbReference type="Proteomes" id="UP000241010">
    <property type="component" value="Unassembled WGS sequence"/>
</dbReference>
<dbReference type="Gene3D" id="1.10.4190.10">
    <property type="entry name" value="Urease accessory protein UreF"/>
    <property type="match status" value="1"/>
</dbReference>
<keyword evidence="2 3" id="KW-0143">Chaperone</keyword>
<dbReference type="EMBL" id="PZKG01000033">
    <property type="protein sequence ID" value="PTE21969.1"/>
    <property type="molecule type" value="Genomic_DNA"/>
</dbReference>
<comment type="subunit">
    <text evidence="3">UreD, UreF and UreG form a complex that acts as a GTP-hydrolysis-dependent molecular chaperone, activating the urease apoprotein by helping to assemble the nickel containing metallocenter of UreC. The UreE protein probably delivers the nickel.</text>
</comment>
<dbReference type="InterPro" id="IPR002639">
    <property type="entry name" value="UreF"/>
</dbReference>
<dbReference type="Pfam" id="PF01730">
    <property type="entry name" value="UreF"/>
    <property type="match status" value="1"/>
</dbReference>
<organism evidence="4 5">
    <name type="scientific">Cereibacter changlensis JA139</name>
    <dbReference type="NCBI Taxonomy" id="1188249"/>
    <lineage>
        <taxon>Bacteria</taxon>
        <taxon>Pseudomonadati</taxon>
        <taxon>Pseudomonadota</taxon>
        <taxon>Alphaproteobacteria</taxon>
        <taxon>Rhodobacterales</taxon>
        <taxon>Paracoccaceae</taxon>
        <taxon>Cereibacter</taxon>
    </lineage>
</organism>
<name>A0A2T4JVM8_9RHOB</name>
<dbReference type="OrthoDB" id="9798772at2"/>
<proteinExistence type="inferred from homology"/>
<evidence type="ECO:0000256" key="3">
    <source>
        <dbReference type="HAMAP-Rule" id="MF_01385"/>
    </source>
</evidence>
<comment type="caution">
    <text evidence="4">The sequence shown here is derived from an EMBL/GenBank/DDBJ whole genome shotgun (WGS) entry which is preliminary data.</text>
</comment>
<dbReference type="AlphaFoldDB" id="A0A2T4JVM8"/>
<evidence type="ECO:0000256" key="1">
    <source>
        <dbReference type="ARBA" id="ARBA00022988"/>
    </source>
</evidence>
<dbReference type="GO" id="GO:0005737">
    <property type="term" value="C:cytoplasm"/>
    <property type="evidence" value="ECO:0007669"/>
    <property type="project" value="UniProtKB-SubCell"/>
</dbReference>
<comment type="function">
    <text evidence="3">Required for maturation of urease via the functional incorporation of the urease nickel metallocenter.</text>
</comment>
<keyword evidence="3" id="KW-0963">Cytoplasm</keyword>
<comment type="similarity">
    <text evidence="3">Belongs to the UreF family.</text>
</comment>
<evidence type="ECO:0000313" key="4">
    <source>
        <dbReference type="EMBL" id="PTE21969.1"/>
    </source>
</evidence>
<keyword evidence="1 3" id="KW-0996">Nickel insertion</keyword>
<reference evidence="4 5" key="1">
    <citation type="submission" date="2018-03" db="EMBL/GenBank/DDBJ databases">
        <title>Cereibacter changlensis.</title>
        <authorList>
            <person name="Meyer T.E."/>
            <person name="Miller S."/>
            <person name="Lodha T."/>
            <person name="Gandham S."/>
            <person name="Chintalapati S."/>
            <person name="Chintalapati V.R."/>
        </authorList>
    </citation>
    <scope>NUCLEOTIDE SEQUENCE [LARGE SCALE GENOMIC DNA]</scope>
    <source>
        <strain evidence="4 5">JA139</strain>
    </source>
</reference>
<dbReference type="InterPro" id="IPR038277">
    <property type="entry name" value="UreF_sf"/>
</dbReference>
<protein>
    <recommendedName>
        <fullName evidence="3">Urease accessory protein UreF</fullName>
    </recommendedName>
</protein>